<reference evidence="13" key="1">
    <citation type="submission" date="2021-03" db="EMBL/GenBank/DDBJ databases">
        <title>Plesiomonas shigelloides zfcc0051, isolated from zebrafish feces.</title>
        <authorList>
            <person name="Vanderhoek Z."/>
            <person name="Gaulke C."/>
        </authorList>
    </citation>
    <scope>NUCLEOTIDE SEQUENCE</scope>
    <source>
        <strain evidence="13">Zfcc0051</strain>
    </source>
</reference>
<dbReference type="UniPathway" id="UPA00544"/>
<dbReference type="GO" id="GO:0005737">
    <property type="term" value="C:cytoplasm"/>
    <property type="evidence" value="ECO:0007669"/>
    <property type="project" value="UniProtKB-SubCell"/>
</dbReference>
<comment type="catalytic activity">
    <reaction evidence="1 11">
        <text>Hydrolysis of terminal non-reducing N-acetyl-D-hexosamine residues in N-acetyl-beta-D-hexosaminides.</text>
        <dbReference type="EC" id="3.2.1.52"/>
    </reaction>
</comment>
<sequence length="343" mass="38053">MGPVMLDVLGYELDAEEREILRHPLVGGVIFFARNYHDREQMQALVSDIRRTVQRPLLLAVDQEGGRVQRFRDGFTRLPAPQAFSALNSWPQALELAFESGWMMAAELLALDIDLSFAPVLDLGHTCAAIGDRAFDEDPKKALDLARSYIDGMHCAGMAVTGKHFPGHGAVLADSHKETPRDNRSKEEIFSRDMSLFRQLNQEGRLDAMMPAHVIYTDCDPRPASGSSYWLQDVLRKELQFDGVIFSDDLSMEGAAVMGSYAERAAASLAAGCDMLLVCNNRAGAVQVLDTLPHQTSARIARLLHKPAPSRSELEATARWINAHERLQNLAAAWQAHKEHMHG</sequence>
<evidence type="ECO:0000256" key="6">
    <source>
        <dbReference type="ARBA" id="ARBA00022984"/>
    </source>
</evidence>
<dbReference type="EMBL" id="JAFNAA010000004">
    <property type="protein sequence ID" value="MBO1107614.1"/>
    <property type="molecule type" value="Genomic_DNA"/>
</dbReference>
<evidence type="ECO:0000259" key="12">
    <source>
        <dbReference type="Pfam" id="PF00933"/>
    </source>
</evidence>
<dbReference type="InterPro" id="IPR022956">
    <property type="entry name" value="Beta_hexosaminidase_bac"/>
</dbReference>
<evidence type="ECO:0000256" key="3">
    <source>
        <dbReference type="ARBA" id="ARBA00022618"/>
    </source>
</evidence>
<accession>A0A8I1W8A8</accession>
<feature type="active site" description="Proton donor/acceptor" evidence="11">
    <location>
        <position position="176"/>
    </location>
</feature>
<feature type="domain" description="Glycoside hydrolase family 3 N-terminal" evidence="12">
    <location>
        <begin position="11"/>
        <end position="293"/>
    </location>
</feature>
<dbReference type="EC" id="3.2.1.52" evidence="11"/>
<evidence type="ECO:0000313" key="13">
    <source>
        <dbReference type="EMBL" id="MBO1107614.1"/>
    </source>
</evidence>
<dbReference type="SUPFAM" id="SSF51445">
    <property type="entry name" value="(Trans)glycosidases"/>
    <property type="match status" value="1"/>
</dbReference>
<evidence type="ECO:0000256" key="5">
    <source>
        <dbReference type="ARBA" id="ARBA00022960"/>
    </source>
</evidence>
<dbReference type="GO" id="GO:0009254">
    <property type="term" value="P:peptidoglycan turnover"/>
    <property type="evidence" value="ECO:0007669"/>
    <property type="project" value="UniProtKB-UniRule"/>
</dbReference>
<dbReference type="InterPro" id="IPR050226">
    <property type="entry name" value="NagZ_Beta-hexosaminidase"/>
</dbReference>
<dbReference type="InterPro" id="IPR036962">
    <property type="entry name" value="Glyco_hydro_3_N_sf"/>
</dbReference>
<comment type="pathway">
    <text evidence="10 11">Cell wall biogenesis; peptidoglycan recycling.</text>
</comment>
<dbReference type="NCBIfam" id="NF003740">
    <property type="entry name" value="PRK05337.1"/>
    <property type="match status" value="1"/>
</dbReference>
<dbReference type="PROSITE" id="PS00775">
    <property type="entry name" value="GLYCOSYL_HYDROL_F3"/>
    <property type="match status" value="1"/>
</dbReference>
<proteinExistence type="inferred from homology"/>
<feature type="binding site" evidence="11">
    <location>
        <position position="62"/>
    </location>
    <ligand>
        <name>substrate</name>
    </ligand>
</feature>
<dbReference type="GO" id="GO:0051301">
    <property type="term" value="P:cell division"/>
    <property type="evidence" value="ECO:0007669"/>
    <property type="project" value="UniProtKB-KW"/>
</dbReference>
<gene>
    <name evidence="11 13" type="primary">nagZ</name>
    <name evidence="13" type="ORF">J2R62_05125</name>
</gene>
<keyword evidence="6 11" id="KW-0573">Peptidoglycan synthesis</keyword>
<dbReference type="HAMAP" id="MF_00364">
    <property type="entry name" value="NagZ"/>
    <property type="match status" value="1"/>
</dbReference>
<dbReference type="GO" id="GO:0008360">
    <property type="term" value="P:regulation of cell shape"/>
    <property type="evidence" value="ECO:0007669"/>
    <property type="project" value="UniProtKB-KW"/>
</dbReference>
<dbReference type="RefSeq" id="WP_152107107.1">
    <property type="nucleotide sequence ID" value="NZ_JAFNAA010000004.1"/>
</dbReference>
<feature type="binding site" evidence="11">
    <location>
        <position position="133"/>
    </location>
    <ligand>
        <name>substrate</name>
    </ligand>
</feature>
<evidence type="ECO:0000256" key="8">
    <source>
        <dbReference type="ARBA" id="ARBA00023306"/>
    </source>
</evidence>
<dbReference type="FunFam" id="3.20.20.300:FF:000001">
    <property type="entry name" value="Beta-hexosaminidase"/>
    <property type="match status" value="1"/>
</dbReference>
<keyword evidence="2 11" id="KW-0963">Cytoplasm</keyword>
<dbReference type="InterPro" id="IPR001764">
    <property type="entry name" value="Glyco_hydro_3_N"/>
</dbReference>
<dbReference type="InterPro" id="IPR019800">
    <property type="entry name" value="Glyco_hydro_3_AS"/>
</dbReference>
<dbReference type="Gene3D" id="3.20.20.300">
    <property type="entry name" value="Glycoside hydrolase, family 3, N-terminal domain"/>
    <property type="match status" value="1"/>
</dbReference>
<dbReference type="GO" id="GO:0004563">
    <property type="term" value="F:beta-N-acetylhexosaminidase activity"/>
    <property type="evidence" value="ECO:0007669"/>
    <property type="project" value="UniProtKB-UniRule"/>
</dbReference>
<feature type="site" description="Important for catalytic activity" evidence="11">
    <location>
        <position position="174"/>
    </location>
</feature>
<evidence type="ECO:0000313" key="14">
    <source>
        <dbReference type="Proteomes" id="UP000664658"/>
    </source>
</evidence>
<dbReference type="GO" id="GO:0009252">
    <property type="term" value="P:peptidoglycan biosynthetic process"/>
    <property type="evidence" value="ECO:0007669"/>
    <property type="project" value="UniProtKB-KW"/>
</dbReference>
<feature type="binding site" evidence="11">
    <location>
        <position position="70"/>
    </location>
    <ligand>
        <name>substrate</name>
    </ligand>
</feature>
<organism evidence="13 14">
    <name type="scientific">Plesiomonas shigelloides</name>
    <name type="common">Aeromonas shigelloides</name>
    <dbReference type="NCBI Taxonomy" id="703"/>
    <lineage>
        <taxon>Bacteria</taxon>
        <taxon>Pseudomonadati</taxon>
        <taxon>Pseudomonadota</taxon>
        <taxon>Gammaproteobacteria</taxon>
        <taxon>Enterobacterales</taxon>
        <taxon>Enterobacteriaceae</taxon>
        <taxon>Plesiomonas</taxon>
    </lineage>
</organism>
<comment type="similarity">
    <text evidence="11">Belongs to the glycosyl hydrolase 3 family. NagZ subfamily.</text>
</comment>
<keyword evidence="5 11" id="KW-0133">Cell shape</keyword>
<comment type="caution">
    <text evidence="13">The sequence shown here is derived from an EMBL/GenBank/DDBJ whole genome shotgun (WGS) entry which is preliminary data.</text>
</comment>
<evidence type="ECO:0000256" key="1">
    <source>
        <dbReference type="ARBA" id="ARBA00001231"/>
    </source>
</evidence>
<protein>
    <recommendedName>
        <fullName evidence="11">Beta-hexosaminidase</fullName>
        <ecNumber evidence="11">3.2.1.52</ecNumber>
    </recommendedName>
    <alternativeName>
        <fullName evidence="11">Beta-N-acetylhexosaminidase</fullName>
    </alternativeName>
    <alternativeName>
        <fullName evidence="11">N-acetyl-beta-glucosaminidase</fullName>
    </alternativeName>
</protein>
<comment type="function">
    <text evidence="11">Plays a role in peptidoglycan recycling by cleaving the terminal beta-1,4-linked N-acetylglucosamine (GlcNAc) from peptide-linked peptidoglycan fragments, giving rise to free GlcNAc, anhydro-N-acetylmuramic acid and anhydro-N-acetylmuramic acid-linked peptides.</text>
</comment>
<evidence type="ECO:0000256" key="2">
    <source>
        <dbReference type="ARBA" id="ARBA00022490"/>
    </source>
</evidence>
<evidence type="ECO:0000256" key="10">
    <source>
        <dbReference type="ARBA" id="ARBA00037880"/>
    </source>
</evidence>
<evidence type="ECO:0000256" key="9">
    <source>
        <dbReference type="ARBA" id="ARBA00023316"/>
    </source>
</evidence>
<evidence type="ECO:0000256" key="4">
    <source>
        <dbReference type="ARBA" id="ARBA00022801"/>
    </source>
</evidence>
<dbReference type="PANTHER" id="PTHR30480">
    <property type="entry name" value="BETA-HEXOSAMINIDASE-RELATED"/>
    <property type="match status" value="1"/>
</dbReference>
<evidence type="ECO:0000256" key="11">
    <source>
        <dbReference type="HAMAP-Rule" id="MF_00364"/>
    </source>
</evidence>
<dbReference type="PANTHER" id="PTHR30480:SF13">
    <property type="entry name" value="BETA-HEXOSAMINIDASE"/>
    <property type="match status" value="1"/>
</dbReference>
<dbReference type="GO" id="GO:0071555">
    <property type="term" value="P:cell wall organization"/>
    <property type="evidence" value="ECO:0007669"/>
    <property type="project" value="UniProtKB-KW"/>
</dbReference>
<feature type="active site" description="Nucleophile" evidence="11">
    <location>
        <position position="248"/>
    </location>
</feature>
<dbReference type="AlphaFoldDB" id="A0A8I1W8A8"/>
<keyword evidence="7 11" id="KW-0326">Glycosidase</keyword>
<keyword evidence="8 11" id="KW-0131">Cell cycle</keyword>
<dbReference type="GO" id="GO:0005975">
    <property type="term" value="P:carbohydrate metabolic process"/>
    <property type="evidence" value="ECO:0007669"/>
    <property type="project" value="InterPro"/>
</dbReference>
<feature type="binding site" evidence="11">
    <location>
        <begin position="163"/>
        <end position="164"/>
    </location>
    <ligand>
        <name>substrate</name>
    </ligand>
</feature>
<dbReference type="Proteomes" id="UP000664658">
    <property type="component" value="Unassembled WGS sequence"/>
</dbReference>
<dbReference type="InterPro" id="IPR017853">
    <property type="entry name" value="GH"/>
</dbReference>
<comment type="subcellular location">
    <subcellularLocation>
        <location evidence="11">Cytoplasm</location>
    </subcellularLocation>
</comment>
<keyword evidence="4 11" id="KW-0378">Hydrolase</keyword>
<dbReference type="Pfam" id="PF00933">
    <property type="entry name" value="Glyco_hydro_3"/>
    <property type="match status" value="1"/>
</dbReference>
<keyword evidence="3 11" id="KW-0132">Cell division</keyword>
<keyword evidence="9 11" id="KW-0961">Cell wall biogenesis/degradation</keyword>
<evidence type="ECO:0000256" key="7">
    <source>
        <dbReference type="ARBA" id="ARBA00023295"/>
    </source>
</evidence>
<name>A0A8I1W8A8_PLESH</name>